<dbReference type="Proteomes" id="UP001500889">
    <property type="component" value="Chromosome A"/>
</dbReference>
<protein>
    <submittedName>
        <fullName evidence="1">Uncharacterized protein</fullName>
    </submittedName>
</protein>
<dbReference type="EMBL" id="AP029266">
    <property type="protein sequence ID" value="BFG02700.1"/>
    <property type="molecule type" value="Genomic_DNA"/>
</dbReference>
<gene>
    <name evidence="1" type="ORF">DMAD_02139</name>
</gene>
<sequence>MIQCAAATNSVQKSDSSFSTIGHCHSLQRCPLHYSCKLHQAAALQQQQKQKQRIYALPVRVQTARRGNPWNQN</sequence>
<keyword evidence="2" id="KW-1185">Reference proteome</keyword>
<name>A0AAU9G467_DROMD</name>
<accession>A0AAU9G467</accession>
<evidence type="ECO:0000313" key="2">
    <source>
        <dbReference type="Proteomes" id="UP001500889"/>
    </source>
</evidence>
<organism evidence="1 2">
    <name type="scientific">Drosophila madeirensis</name>
    <name type="common">Fruit fly</name>
    <dbReference type="NCBI Taxonomy" id="30013"/>
    <lineage>
        <taxon>Eukaryota</taxon>
        <taxon>Metazoa</taxon>
        <taxon>Ecdysozoa</taxon>
        <taxon>Arthropoda</taxon>
        <taxon>Hexapoda</taxon>
        <taxon>Insecta</taxon>
        <taxon>Pterygota</taxon>
        <taxon>Neoptera</taxon>
        <taxon>Endopterygota</taxon>
        <taxon>Diptera</taxon>
        <taxon>Brachycera</taxon>
        <taxon>Muscomorpha</taxon>
        <taxon>Ephydroidea</taxon>
        <taxon>Drosophilidae</taxon>
        <taxon>Drosophila</taxon>
        <taxon>Sophophora</taxon>
    </lineage>
</organism>
<dbReference type="AlphaFoldDB" id="A0AAU9G467"/>
<reference evidence="1 2" key="1">
    <citation type="submission" date="2024-02" db="EMBL/GenBank/DDBJ databases">
        <title>A chromosome-level genome assembly of Drosophila madeirensis, a fruit fly species endemic to Madeira island.</title>
        <authorList>
            <person name="Tomihara K."/>
            <person name="Llopart A."/>
            <person name="Yamamoto D."/>
        </authorList>
    </citation>
    <scope>NUCLEOTIDE SEQUENCE [LARGE SCALE GENOMIC DNA]</scope>
    <source>
        <strain evidence="1 2">RF1</strain>
    </source>
</reference>
<proteinExistence type="predicted"/>
<evidence type="ECO:0000313" key="1">
    <source>
        <dbReference type="EMBL" id="BFG02700.1"/>
    </source>
</evidence>